<comment type="caution">
    <text evidence="2">The sequence shown here is derived from an EMBL/GenBank/DDBJ whole genome shotgun (WGS) entry which is preliminary data.</text>
</comment>
<dbReference type="RefSeq" id="WP_104071213.1">
    <property type="nucleotide sequence ID" value="NZ_PRDS01000005.1"/>
</dbReference>
<evidence type="ECO:0000313" key="2">
    <source>
        <dbReference type="EMBL" id="PPB80640.1"/>
    </source>
</evidence>
<gene>
    <name evidence="2" type="ORF">LV82_01989</name>
</gene>
<evidence type="ECO:0000313" key="3">
    <source>
        <dbReference type="Proteomes" id="UP000239736"/>
    </source>
</evidence>
<organism evidence="2 3">
    <name type="scientific">Albidovulum inexpectatum</name>
    <dbReference type="NCBI Taxonomy" id="196587"/>
    <lineage>
        <taxon>Bacteria</taxon>
        <taxon>Pseudomonadati</taxon>
        <taxon>Pseudomonadota</taxon>
        <taxon>Alphaproteobacteria</taxon>
        <taxon>Rhodobacterales</taxon>
        <taxon>Paracoccaceae</taxon>
        <taxon>Albidovulum</taxon>
    </lineage>
</organism>
<reference evidence="2 3" key="1">
    <citation type="submission" date="2018-01" db="EMBL/GenBank/DDBJ databases">
        <title>Genomic Encyclopedia of Archaeal and Bacterial Type Strains, Phase II (KMG-II): from individual species to whole genera.</title>
        <authorList>
            <person name="Goeker M."/>
        </authorList>
    </citation>
    <scope>NUCLEOTIDE SEQUENCE [LARGE SCALE GENOMIC DNA]</scope>
    <source>
        <strain evidence="2 3">DSM 12048</strain>
    </source>
</reference>
<feature type="region of interest" description="Disordered" evidence="1">
    <location>
        <begin position="40"/>
        <end position="132"/>
    </location>
</feature>
<feature type="compositionally biased region" description="Low complexity" evidence="1">
    <location>
        <begin position="66"/>
        <end position="102"/>
    </location>
</feature>
<sequence length="194" mass="20731">MTWTDERVETLKRMWAEGQSASQIAKELGGVTRNAVIGKVHRLGLSNRNAAGETAKPKEEQPDTSARQAEAPAKAEASEAAASPAPEKAAAEPAAAAPAAQPARKHVPGQPLPPQPSANEISPEALAKASEAEKLARRISLMELTERTCKWPLGDPATDDFYFCGLAALPGKPYCEAHTALAYQPMSARRDRKR</sequence>
<dbReference type="AlphaFoldDB" id="A0A2S5JGT3"/>
<evidence type="ECO:0000256" key="1">
    <source>
        <dbReference type="SAM" id="MobiDB-lite"/>
    </source>
</evidence>
<dbReference type="EMBL" id="PRDS01000005">
    <property type="protein sequence ID" value="PPB80640.1"/>
    <property type="molecule type" value="Genomic_DNA"/>
</dbReference>
<dbReference type="OrthoDB" id="9798071at2"/>
<dbReference type="Pfam" id="PF07750">
    <property type="entry name" value="GcrA"/>
    <property type="match status" value="2"/>
</dbReference>
<keyword evidence="3" id="KW-1185">Reference proteome</keyword>
<dbReference type="InterPro" id="IPR011681">
    <property type="entry name" value="GcrA"/>
</dbReference>
<accession>A0A2S5JGT3</accession>
<name>A0A2S5JGT3_9RHOB</name>
<dbReference type="Proteomes" id="UP000239736">
    <property type="component" value="Unassembled WGS sequence"/>
</dbReference>
<dbReference type="Gene3D" id="1.10.10.60">
    <property type="entry name" value="Homeodomain-like"/>
    <property type="match status" value="1"/>
</dbReference>
<proteinExistence type="predicted"/>
<protein>
    <submittedName>
        <fullName evidence="2">GcrA cell cycle regulator</fullName>
    </submittedName>
</protein>